<dbReference type="SUPFAM" id="SSF54427">
    <property type="entry name" value="NTF2-like"/>
    <property type="match status" value="1"/>
</dbReference>
<evidence type="ECO:0000313" key="2">
    <source>
        <dbReference type="Proteomes" id="UP000030151"/>
    </source>
</evidence>
<name>A0A014P6A5_9HYPO</name>
<gene>
    <name evidence="1" type="ORF">X797_008969</name>
</gene>
<dbReference type="HOGENOM" id="CLU_125060_2_0_1"/>
<sequence>MTTKPIMSLRISSSPDESHATIRALIQANLLSVFNERDETARKTCIQSIYGEDIVWYEADNDVRIGYAALNRRVGELLGENPAFAFRLQGDTVVAQNLGIQNWSFGPPVEPDLIKGTDVIIVQDGRVRALWTAVTKGPVLR</sequence>
<protein>
    <recommendedName>
        <fullName evidence="3">4-hydroxyphenylpyruvate dioxygenase/hemolysin-like protein</fullName>
    </recommendedName>
</protein>
<proteinExistence type="predicted"/>
<dbReference type="InterPro" id="IPR032710">
    <property type="entry name" value="NTF2-like_dom_sf"/>
</dbReference>
<reference evidence="1 2" key="1">
    <citation type="submission" date="2014-02" db="EMBL/GenBank/DDBJ databases">
        <title>The genome sequence of the entomopathogenic fungus Metarhizium robertsii ARSEF 2575.</title>
        <authorList>
            <person name="Giuliano Garisto Donzelli B."/>
            <person name="Roe B.A."/>
            <person name="Macmil S.L."/>
            <person name="Krasnoff S.B."/>
            <person name="Gibson D.M."/>
        </authorList>
    </citation>
    <scope>NUCLEOTIDE SEQUENCE [LARGE SCALE GENOMIC DNA]</scope>
    <source>
        <strain evidence="1 2">ARSEF 2575</strain>
    </source>
</reference>
<organism evidence="1 2">
    <name type="scientific">Metarhizium robertsii</name>
    <dbReference type="NCBI Taxonomy" id="568076"/>
    <lineage>
        <taxon>Eukaryota</taxon>
        <taxon>Fungi</taxon>
        <taxon>Dikarya</taxon>
        <taxon>Ascomycota</taxon>
        <taxon>Pezizomycotina</taxon>
        <taxon>Sordariomycetes</taxon>
        <taxon>Hypocreomycetidae</taxon>
        <taxon>Hypocreales</taxon>
        <taxon>Clavicipitaceae</taxon>
        <taxon>Metarhizium</taxon>
    </lineage>
</organism>
<evidence type="ECO:0008006" key="3">
    <source>
        <dbReference type="Google" id="ProtNLM"/>
    </source>
</evidence>
<dbReference type="Gene3D" id="3.10.450.50">
    <property type="match status" value="1"/>
</dbReference>
<dbReference type="AlphaFoldDB" id="A0A014P6A5"/>
<dbReference type="EMBL" id="JELW01000031">
    <property type="protein sequence ID" value="EXU97970.1"/>
    <property type="molecule type" value="Genomic_DNA"/>
</dbReference>
<dbReference type="OrthoDB" id="4107844at2759"/>
<dbReference type="eggNOG" id="ENOG502T1DQ">
    <property type="taxonomic scope" value="Eukaryota"/>
</dbReference>
<evidence type="ECO:0000313" key="1">
    <source>
        <dbReference type="EMBL" id="EXU97970.1"/>
    </source>
</evidence>
<dbReference type="Proteomes" id="UP000030151">
    <property type="component" value="Unassembled WGS sequence"/>
</dbReference>
<accession>A0A014P6A5</accession>
<comment type="caution">
    <text evidence="1">The sequence shown here is derived from an EMBL/GenBank/DDBJ whole genome shotgun (WGS) entry which is preliminary data.</text>
</comment>